<evidence type="ECO:0000313" key="2">
    <source>
        <dbReference type="EMBL" id="VVD29902.1"/>
    </source>
</evidence>
<dbReference type="Proteomes" id="UP000325811">
    <property type="component" value="Chromosome I"/>
</dbReference>
<accession>A0A5Q4Z2F8</accession>
<sequence>MALVFLTQNALDRFRNSKSWTLGVDGSVAFFKSGENGKFDTNTARHSIVGVVETKEGLMFDLSLKGTHFSKAPV</sequence>
<dbReference type="EMBL" id="LR699553">
    <property type="protein sequence ID" value="VVD29902.1"/>
    <property type="molecule type" value="Genomic_DNA"/>
</dbReference>
<proteinExistence type="predicted"/>
<protein>
    <recommendedName>
        <fullName evidence="1">Ysc84 actin-binding domain-containing protein</fullName>
    </recommendedName>
</protein>
<feature type="domain" description="Ysc84 actin-binding" evidence="1">
    <location>
        <begin position="3"/>
        <end position="70"/>
    </location>
</feature>
<reference evidence="2 3" key="1">
    <citation type="submission" date="2019-08" db="EMBL/GenBank/DDBJ databases">
        <authorList>
            <person name="Herpell B J."/>
        </authorList>
    </citation>
    <scope>NUCLEOTIDE SEQUENCE [LARGE SCALE GENOMIC DNA]</scope>
    <source>
        <strain evidence="3">Msb3</strain>
    </source>
</reference>
<evidence type="ECO:0000259" key="1">
    <source>
        <dbReference type="Pfam" id="PF04366"/>
    </source>
</evidence>
<keyword evidence="3" id="KW-1185">Reference proteome</keyword>
<dbReference type="AlphaFoldDB" id="A0A5Q4Z2F8"/>
<name>A0A5Q4Z2F8_9BURK</name>
<evidence type="ECO:0000313" key="3">
    <source>
        <dbReference type="Proteomes" id="UP000325811"/>
    </source>
</evidence>
<dbReference type="Pfam" id="PF04366">
    <property type="entry name" value="Ysc84"/>
    <property type="match status" value="1"/>
</dbReference>
<gene>
    <name evidence="2" type="ORF">PDMSB3_3446</name>
</gene>
<dbReference type="KEGG" id="pdio:PDMSB3_3446"/>
<organism evidence="2 3">
    <name type="scientific">Paraburkholderia dioscoreae</name>
    <dbReference type="NCBI Taxonomy" id="2604047"/>
    <lineage>
        <taxon>Bacteria</taxon>
        <taxon>Pseudomonadati</taxon>
        <taxon>Pseudomonadota</taxon>
        <taxon>Betaproteobacteria</taxon>
        <taxon>Burkholderiales</taxon>
        <taxon>Burkholderiaceae</taxon>
        <taxon>Paraburkholderia</taxon>
    </lineage>
</organism>
<dbReference type="InterPro" id="IPR007461">
    <property type="entry name" value="Ysc84_actin-binding"/>
</dbReference>